<comment type="caution">
    <text evidence="2">The sequence shown here is derived from an EMBL/GenBank/DDBJ whole genome shotgun (WGS) entry which is preliminary data.</text>
</comment>
<evidence type="ECO:0000259" key="1">
    <source>
        <dbReference type="Pfam" id="PF01926"/>
    </source>
</evidence>
<dbReference type="GO" id="GO:0005737">
    <property type="term" value="C:cytoplasm"/>
    <property type="evidence" value="ECO:0007669"/>
    <property type="project" value="TreeGrafter"/>
</dbReference>
<accession>A0A2W4Q9Q0</accession>
<dbReference type="EMBL" id="QJPH01000589">
    <property type="protein sequence ID" value="PZN69051.1"/>
    <property type="molecule type" value="Genomic_DNA"/>
</dbReference>
<dbReference type="Gene3D" id="3.40.50.300">
    <property type="entry name" value="P-loop containing nucleotide triphosphate hydrolases"/>
    <property type="match status" value="1"/>
</dbReference>
<dbReference type="InterPro" id="IPR027417">
    <property type="entry name" value="P-loop_NTPase"/>
</dbReference>
<evidence type="ECO:0000313" key="2">
    <source>
        <dbReference type="EMBL" id="PZN69051.1"/>
    </source>
</evidence>
<feature type="domain" description="G" evidence="1">
    <location>
        <begin position="72"/>
        <end position="223"/>
    </location>
</feature>
<dbReference type="GO" id="GO:0005525">
    <property type="term" value="F:GTP binding"/>
    <property type="evidence" value="ECO:0007669"/>
    <property type="project" value="InterPro"/>
</dbReference>
<dbReference type="PANTHER" id="PTHR42714:SF6">
    <property type="entry name" value="TRANSLATION INITIATION FACTOR IF-2"/>
    <property type="match status" value="1"/>
</dbReference>
<protein>
    <submittedName>
        <fullName evidence="2">GTP-binding protein</fullName>
    </submittedName>
</protein>
<reference evidence="2 3" key="1">
    <citation type="journal article" date="2018" name="Aquat. Microb. Ecol.">
        <title>Gammaproteobacterial methanotrophs dominate.</title>
        <authorList>
            <person name="Rissanen A.J."/>
            <person name="Saarenheimo J."/>
            <person name="Tiirola M."/>
            <person name="Peura S."/>
            <person name="Aalto S.L."/>
            <person name="Karvinen A."/>
            <person name="Nykanen H."/>
        </authorList>
    </citation>
    <scope>NUCLEOTIDE SEQUENCE [LARGE SCALE GENOMIC DNA]</scope>
    <source>
        <strain evidence="2">AMbin10</strain>
    </source>
</reference>
<dbReference type="GO" id="GO:0030488">
    <property type="term" value="P:tRNA methylation"/>
    <property type="evidence" value="ECO:0007669"/>
    <property type="project" value="TreeGrafter"/>
</dbReference>
<dbReference type="CDD" id="cd00882">
    <property type="entry name" value="Ras_like_GTPase"/>
    <property type="match status" value="1"/>
</dbReference>
<name>A0A2W4Q9Q0_9GAMM</name>
<gene>
    <name evidence="2" type="ORF">DM484_30415</name>
</gene>
<dbReference type="PANTHER" id="PTHR42714">
    <property type="entry name" value="TRNA MODIFICATION GTPASE GTPBP3"/>
    <property type="match status" value="1"/>
</dbReference>
<organism evidence="2 3">
    <name type="scientific">Candidatus Methylumidiphilus alinenensis</name>
    <dbReference type="NCBI Taxonomy" id="2202197"/>
    <lineage>
        <taxon>Bacteria</taxon>
        <taxon>Pseudomonadati</taxon>
        <taxon>Pseudomonadota</taxon>
        <taxon>Gammaproteobacteria</taxon>
        <taxon>Methylococcales</taxon>
        <taxon>Candidatus Methylumidiphilus</taxon>
    </lineage>
</organism>
<dbReference type="InterPro" id="IPR006073">
    <property type="entry name" value="GTP-bd"/>
</dbReference>
<evidence type="ECO:0000313" key="3">
    <source>
        <dbReference type="Proteomes" id="UP000249396"/>
    </source>
</evidence>
<dbReference type="AlphaFoldDB" id="A0A2W4Q9Q0"/>
<sequence length="591" mass="66362">MGFAFLATPVNQIASLPACVTLIRQRHECVLNASGFGPETRRLEENLISLRLAEAFLEKDGLNRQMPGHPLQIAVIGPTQSGKSSLVNLLLGEDRAQVSPLAGYTIHPQGFPVNTSEPSWDWLDHYFCDYQRCPIDDLPEGRYGFFALDSPIARPCLPAIIWDTPDFDSVDAAEYRTAVLRTAALADVILLVVSKDKYADQSVWDVMGLLEPLGQPTVACLNKLNAGSRDTLVRSLREKWRAARRDQPCRTMVLPWLEDHHGKFSEEEGSKLLEILAEASATVDRLNSGERVRELIKAHWQDWLAPIRQELSARSEWEDLVESAMREALSIYRRDFLDHPHHYETFQRALAELLTLLEIPGLAGGMVAARKLLTWPIRQILRLGRSFRSTENLGLETMVLNRTLEHLFIHLGHSLLERGGMGGEMAGYWRELGTLLREERKKGEADRAAALARHVEDFWPEIERTAHQLHDKLREQPAVLNGLRATRATADAAALGLALHTGGIGVQDFIIAPAILSVTSLLAESALGHFLHRAEAELKERQFRETKKLFEEVLAPVLMNLPDRMDNDVRFNIPVQMVSSVEDTVFSCLTN</sequence>
<dbReference type="Proteomes" id="UP000249396">
    <property type="component" value="Unassembled WGS sequence"/>
</dbReference>
<dbReference type="GO" id="GO:0002098">
    <property type="term" value="P:tRNA wobble uridine modification"/>
    <property type="evidence" value="ECO:0007669"/>
    <property type="project" value="TreeGrafter"/>
</dbReference>
<proteinExistence type="predicted"/>
<dbReference type="SUPFAM" id="SSF52540">
    <property type="entry name" value="P-loop containing nucleoside triphosphate hydrolases"/>
    <property type="match status" value="1"/>
</dbReference>
<dbReference type="Pfam" id="PF01926">
    <property type="entry name" value="MMR_HSR1"/>
    <property type="match status" value="1"/>
</dbReference>